<reference evidence="3" key="1">
    <citation type="submission" date="2019-05" db="EMBL/GenBank/DDBJ databases">
        <authorList>
            <consortium name="Pathogen Informatics"/>
        </authorList>
    </citation>
    <scope>NUCLEOTIDE SEQUENCE [LARGE SCALE GENOMIC DNA]</scope>
    <source>
        <strain evidence="3">NCTC12965</strain>
    </source>
</reference>
<dbReference type="Gene3D" id="3.40.50.300">
    <property type="entry name" value="P-loop containing nucleotide triphosphate hydrolases"/>
    <property type="match status" value="1"/>
</dbReference>
<dbReference type="SUPFAM" id="SSF52540">
    <property type="entry name" value="P-loop containing nucleoside triphosphate hydrolases"/>
    <property type="match status" value="1"/>
</dbReference>
<dbReference type="EC" id="3.6.3.-" evidence="3"/>
<sequence>MRIFAGLIFPDTGTVSLAGKPIEGPDTDISMVFQSYALYPWLTVYDNIALACSHKTCHRN</sequence>
<evidence type="ECO:0000256" key="1">
    <source>
        <dbReference type="ARBA" id="ARBA00005417"/>
    </source>
</evidence>
<gene>
    <name evidence="3" type="primary">cmpC_2</name>
    <name evidence="3" type="ORF">NCTC12965_06596</name>
</gene>
<keyword evidence="2" id="KW-0813">Transport</keyword>
<dbReference type="GO" id="GO:0005524">
    <property type="term" value="F:ATP binding"/>
    <property type="evidence" value="ECO:0007669"/>
    <property type="project" value="UniProtKB-KW"/>
</dbReference>
<dbReference type="InterPro" id="IPR050166">
    <property type="entry name" value="ABC_transporter_ATP-bind"/>
</dbReference>
<protein>
    <submittedName>
        <fullName evidence="3">Bicarbonate transport ATP-binding protein CmpC</fullName>
        <ecNumber evidence="3">3.6.3.-</ecNumber>
    </submittedName>
</protein>
<accession>A0A4V6KX18</accession>
<dbReference type="GO" id="GO:0016787">
    <property type="term" value="F:hydrolase activity"/>
    <property type="evidence" value="ECO:0007669"/>
    <property type="project" value="UniProtKB-KW"/>
</dbReference>
<keyword evidence="3" id="KW-0067">ATP-binding</keyword>
<comment type="similarity">
    <text evidence="1">Belongs to the ABC transporter superfamily.</text>
</comment>
<proteinExistence type="inferred from homology"/>
<keyword evidence="3" id="KW-0378">Hydrolase</keyword>
<dbReference type="InterPro" id="IPR027417">
    <property type="entry name" value="P-loop_NTPase"/>
</dbReference>
<dbReference type="EMBL" id="CABEEZ010000128">
    <property type="protein sequence ID" value="VTR53688.1"/>
    <property type="molecule type" value="Genomic_DNA"/>
</dbReference>
<organism evidence="3">
    <name type="scientific">Serratia fonticola</name>
    <dbReference type="NCBI Taxonomy" id="47917"/>
    <lineage>
        <taxon>Bacteria</taxon>
        <taxon>Pseudomonadati</taxon>
        <taxon>Pseudomonadota</taxon>
        <taxon>Gammaproteobacteria</taxon>
        <taxon>Enterobacterales</taxon>
        <taxon>Yersiniaceae</taxon>
        <taxon>Serratia</taxon>
    </lineage>
</organism>
<dbReference type="PANTHER" id="PTHR42788:SF13">
    <property type="entry name" value="ALIPHATIC SULFONATES IMPORT ATP-BINDING PROTEIN SSUB"/>
    <property type="match status" value="1"/>
</dbReference>
<keyword evidence="3" id="KW-0547">Nucleotide-binding</keyword>
<dbReference type="AlphaFoldDB" id="A0A4V6KX18"/>
<dbReference type="PANTHER" id="PTHR42788">
    <property type="entry name" value="TAURINE IMPORT ATP-BINDING PROTEIN-RELATED"/>
    <property type="match status" value="1"/>
</dbReference>
<name>A0A4V6KX18_SERFO</name>
<evidence type="ECO:0000313" key="3">
    <source>
        <dbReference type="EMBL" id="VTR53688.1"/>
    </source>
</evidence>
<evidence type="ECO:0000256" key="2">
    <source>
        <dbReference type="ARBA" id="ARBA00022448"/>
    </source>
</evidence>